<dbReference type="Proteomes" id="UP000295680">
    <property type="component" value="Unassembled WGS sequence"/>
</dbReference>
<evidence type="ECO:0000313" key="1">
    <source>
        <dbReference type="EMBL" id="TCO52942.1"/>
    </source>
</evidence>
<dbReference type="AlphaFoldDB" id="A0A4R2J642"/>
<protein>
    <submittedName>
        <fullName evidence="1">Uncharacterized protein</fullName>
    </submittedName>
</protein>
<sequence length="329" mass="35298">MTGTNEIWWADLALAVARLSTAPGSLSADEVGKITAMLGMSRTGHRPAQAEPATAERPAPSIVVDTSEAIHRDPESSVAHVPPETDPVVTTFGQGGGHHSSSAGSLEALDVQQPPPWSDMPALPSAASVVRREPPHVPLFRLGAARGILQATVSRAEADGEVDVPAVLRFLAAAKPLPRLPRRQRPTLRYGVQLLIDHARGMSLFERDQATLRVDLTRLVGAAAMSVWHFEGTPEVGLDDEPYHLPAARTVVVVSTFGARPAYDSSFAPGQWAALVDAWRRHGIKPVALAPVPRDRFPHWLTALMPVVTWDRSTTVAAVRAAMDGWARG</sequence>
<dbReference type="EMBL" id="SLWS01000011">
    <property type="protein sequence ID" value="TCO52942.1"/>
    <property type="molecule type" value="Genomic_DNA"/>
</dbReference>
<dbReference type="RefSeq" id="WP_132123909.1">
    <property type="nucleotide sequence ID" value="NZ_SLWS01000011.1"/>
</dbReference>
<organism evidence="1 2">
    <name type="scientific">Actinocrispum wychmicini</name>
    <dbReference type="NCBI Taxonomy" id="1213861"/>
    <lineage>
        <taxon>Bacteria</taxon>
        <taxon>Bacillati</taxon>
        <taxon>Actinomycetota</taxon>
        <taxon>Actinomycetes</taxon>
        <taxon>Pseudonocardiales</taxon>
        <taxon>Pseudonocardiaceae</taxon>
        <taxon>Actinocrispum</taxon>
    </lineage>
</organism>
<name>A0A4R2J642_9PSEU</name>
<dbReference type="OrthoDB" id="3697166at2"/>
<reference evidence="1 2" key="1">
    <citation type="submission" date="2019-03" db="EMBL/GenBank/DDBJ databases">
        <title>Genomic Encyclopedia of Type Strains, Phase IV (KMG-IV): sequencing the most valuable type-strain genomes for metagenomic binning, comparative biology and taxonomic classification.</title>
        <authorList>
            <person name="Goeker M."/>
        </authorList>
    </citation>
    <scope>NUCLEOTIDE SEQUENCE [LARGE SCALE GENOMIC DNA]</scope>
    <source>
        <strain evidence="1 2">DSM 45934</strain>
    </source>
</reference>
<comment type="caution">
    <text evidence="1">The sequence shown here is derived from an EMBL/GenBank/DDBJ whole genome shotgun (WGS) entry which is preliminary data.</text>
</comment>
<evidence type="ECO:0000313" key="2">
    <source>
        <dbReference type="Proteomes" id="UP000295680"/>
    </source>
</evidence>
<accession>A0A4R2J642</accession>
<gene>
    <name evidence="1" type="ORF">EV192_111136</name>
</gene>
<proteinExistence type="predicted"/>
<keyword evidence="2" id="KW-1185">Reference proteome</keyword>